<dbReference type="InterPro" id="IPR008969">
    <property type="entry name" value="CarboxyPept-like_regulatory"/>
</dbReference>
<proteinExistence type="predicted"/>
<dbReference type="SUPFAM" id="SSF49464">
    <property type="entry name" value="Carboxypeptidase regulatory domain-like"/>
    <property type="match status" value="1"/>
</dbReference>
<name>A0A1T5E091_9SPHI</name>
<dbReference type="Pfam" id="PF13715">
    <property type="entry name" value="CarbopepD_reg_2"/>
    <property type="match status" value="1"/>
</dbReference>
<reference evidence="2" key="1">
    <citation type="submission" date="2017-02" db="EMBL/GenBank/DDBJ databases">
        <authorList>
            <person name="Varghese N."/>
            <person name="Submissions S."/>
        </authorList>
    </citation>
    <scope>NUCLEOTIDE SEQUENCE [LARGE SCALE GENOMIC DNA]</scope>
    <source>
        <strain evidence="2">DSM 24091</strain>
    </source>
</reference>
<dbReference type="Gene3D" id="2.60.40.1120">
    <property type="entry name" value="Carboxypeptidase-like, regulatory domain"/>
    <property type="match status" value="1"/>
</dbReference>
<dbReference type="AlphaFoldDB" id="A0A1T5E091"/>
<dbReference type="InterPro" id="IPR043741">
    <property type="entry name" value="DUF5686"/>
</dbReference>
<keyword evidence="2" id="KW-1185">Reference proteome</keyword>
<gene>
    <name evidence="1" type="ORF">SAMN05660841_02293</name>
</gene>
<dbReference type="Pfam" id="PF18939">
    <property type="entry name" value="DUF5686"/>
    <property type="match status" value="1"/>
</dbReference>
<evidence type="ECO:0000313" key="1">
    <source>
        <dbReference type="EMBL" id="SKB77375.1"/>
    </source>
</evidence>
<protein>
    <submittedName>
        <fullName evidence="1">CarboxypepD_reg-like domain-containing protein</fullName>
    </submittedName>
</protein>
<dbReference type="EMBL" id="FUZF01000009">
    <property type="protein sequence ID" value="SKB77375.1"/>
    <property type="molecule type" value="Genomic_DNA"/>
</dbReference>
<evidence type="ECO:0000313" key="2">
    <source>
        <dbReference type="Proteomes" id="UP000190150"/>
    </source>
</evidence>
<dbReference type="STRING" id="1513896.SAMN05660841_02293"/>
<sequence>MDYLPLEGQCDTLNLGFMRSFPTCLFLFLFFSIATLTHAQIRGTITQTTGLPLGAVTISIQGTYNATSSNSKGQYELKTPTKSSKVVVFQRLGFKTKTVTLVSSEQPIDLNVVLEEESYSIEEVVIRTVGNPVDNLIQKTIAHRNTNAKARDKYEADFYSKGSLSAINLPKKILGAKLEDDKQLLDSTGSGILYLSETISRILVDRPNKMKETILASKVSGENQGFSFNRAQGTDFDLYTNYLDLGGTKIISPISDQAFSYYRYRLLGSLDQEGQLIYKIAVQAKRKSEPVVEGVLYIVEGTWEVYGLDFTLLGSSINQPVLDTLVLTQQYTYNIDDKIWSKQLQTLDFKAGIMGLRFKGHFTHSFTNYKYVDTFDKTTFGRINSEFKENANLQDETYWTKNRKVPLATDEITDYYRRDSIAAITNSSHYIDSIDQVRSAFRIQDILFGYRYQNTPKKLAIGYQSPLSLFRTAFNTVQGFNFKTSFSATVGDADLGSRYSAAVHFNYGLADKRLYTQGDFKVRFNTITYATLALSAGSTLNQFNTDNPISPFFNSVYSLVLGDNYMKLYQSQFGQATYQQYLVPNLQVKASLGYFRRSNVFNNTSYTFSSSNGPYTSNNPLAESDFDLPSFQDHSLWKAALNMTIHLKTSVDKKPNRLDFTHDKSYPTIDIGFSNAFASSVKSYSFQELMVRVRQQVSVGNKGLLAYAVSTGTYFNAKDIAFTDYRHFNGNQTHLGTSNQYINSFLTLPYYSHSTNKAYLELHSEHNFKGYLLNKVPLINRLQLQTVVGYHLLSTANRKPYQEFSVGLDNIGWGKYRLFRVDYVRELNGIGAPHAIVVGAKFLNIIR</sequence>
<accession>A0A1T5E091</accession>
<dbReference type="Proteomes" id="UP000190150">
    <property type="component" value="Unassembled WGS sequence"/>
</dbReference>
<organism evidence="1 2">
    <name type="scientific">Sphingobacterium nematocida</name>
    <dbReference type="NCBI Taxonomy" id="1513896"/>
    <lineage>
        <taxon>Bacteria</taxon>
        <taxon>Pseudomonadati</taxon>
        <taxon>Bacteroidota</taxon>
        <taxon>Sphingobacteriia</taxon>
        <taxon>Sphingobacteriales</taxon>
        <taxon>Sphingobacteriaceae</taxon>
        <taxon>Sphingobacterium</taxon>
    </lineage>
</organism>